<evidence type="ECO:0000256" key="4">
    <source>
        <dbReference type="ARBA" id="ARBA00022692"/>
    </source>
</evidence>
<feature type="transmembrane region" description="Helical" evidence="7">
    <location>
        <begin position="273"/>
        <end position="293"/>
    </location>
</feature>
<evidence type="ECO:0000313" key="11">
    <source>
        <dbReference type="Proteomes" id="UP000612808"/>
    </source>
</evidence>
<evidence type="ECO:0000259" key="9">
    <source>
        <dbReference type="PROSITE" id="PS50928"/>
    </source>
</evidence>
<dbReference type="InterPro" id="IPR051393">
    <property type="entry name" value="ABC_transporter_permease"/>
</dbReference>
<dbReference type="EMBL" id="BOMB01000003">
    <property type="protein sequence ID" value="GID09680.1"/>
    <property type="molecule type" value="Genomic_DNA"/>
</dbReference>
<protein>
    <recommendedName>
        <fullName evidence="9">ABC transmembrane type-1 domain-containing protein</fullName>
    </recommendedName>
</protein>
<dbReference type="SUPFAM" id="SSF161098">
    <property type="entry name" value="MetI-like"/>
    <property type="match status" value="1"/>
</dbReference>
<feature type="region of interest" description="Disordered" evidence="8">
    <location>
        <begin position="1"/>
        <end position="21"/>
    </location>
</feature>
<dbReference type="PANTHER" id="PTHR30193">
    <property type="entry name" value="ABC TRANSPORTER PERMEASE PROTEIN"/>
    <property type="match status" value="1"/>
</dbReference>
<accession>A0A8J3NAG3</accession>
<dbReference type="Gene3D" id="1.10.3720.10">
    <property type="entry name" value="MetI-like"/>
    <property type="match status" value="1"/>
</dbReference>
<evidence type="ECO:0000256" key="2">
    <source>
        <dbReference type="ARBA" id="ARBA00022448"/>
    </source>
</evidence>
<evidence type="ECO:0000256" key="1">
    <source>
        <dbReference type="ARBA" id="ARBA00004651"/>
    </source>
</evidence>
<reference evidence="10" key="1">
    <citation type="submission" date="2021-01" db="EMBL/GenBank/DDBJ databases">
        <title>Whole genome shotgun sequence of Actinocatenispora rupis NBRC 107355.</title>
        <authorList>
            <person name="Komaki H."/>
            <person name="Tamura T."/>
        </authorList>
    </citation>
    <scope>NUCLEOTIDE SEQUENCE</scope>
    <source>
        <strain evidence="10">NBRC 107355</strain>
    </source>
</reference>
<evidence type="ECO:0000256" key="3">
    <source>
        <dbReference type="ARBA" id="ARBA00022475"/>
    </source>
</evidence>
<dbReference type="PROSITE" id="PS50928">
    <property type="entry name" value="ABC_TM1"/>
    <property type="match status" value="1"/>
</dbReference>
<dbReference type="CDD" id="cd06261">
    <property type="entry name" value="TM_PBP2"/>
    <property type="match status" value="1"/>
</dbReference>
<dbReference type="AlphaFoldDB" id="A0A8J3NAG3"/>
<dbReference type="InterPro" id="IPR035906">
    <property type="entry name" value="MetI-like_sf"/>
</dbReference>
<keyword evidence="5 7" id="KW-1133">Transmembrane helix</keyword>
<evidence type="ECO:0000256" key="6">
    <source>
        <dbReference type="ARBA" id="ARBA00023136"/>
    </source>
</evidence>
<dbReference type="GO" id="GO:0055085">
    <property type="term" value="P:transmembrane transport"/>
    <property type="evidence" value="ECO:0007669"/>
    <property type="project" value="InterPro"/>
</dbReference>
<keyword evidence="2 7" id="KW-0813">Transport</keyword>
<comment type="subcellular location">
    <subcellularLocation>
        <location evidence="1 7">Cell membrane</location>
        <topology evidence="1 7">Multi-pass membrane protein</topology>
    </subcellularLocation>
</comment>
<feature type="transmembrane region" description="Helical" evidence="7">
    <location>
        <begin position="217"/>
        <end position="236"/>
    </location>
</feature>
<name>A0A8J3NAG3_9ACTN</name>
<dbReference type="Proteomes" id="UP000612808">
    <property type="component" value="Unassembled WGS sequence"/>
</dbReference>
<feature type="transmembrane region" description="Helical" evidence="7">
    <location>
        <begin position="169"/>
        <end position="190"/>
    </location>
</feature>
<evidence type="ECO:0000256" key="8">
    <source>
        <dbReference type="SAM" id="MobiDB-lite"/>
    </source>
</evidence>
<keyword evidence="4 7" id="KW-0812">Transmembrane</keyword>
<organism evidence="10 11">
    <name type="scientific">Actinocatenispora rupis</name>
    <dbReference type="NCBI Taxonomy" id="519421"/>
    <lineage>
        <taxon>Bacteria</taxon>
        <taxon>Bacillati</taxon>
        <taxon>Actinomycetota</taxon>
        <taxon>Actinomycetes</taxon>
        <taxon>Micromonosporales</taxon>
        <taxon>Micromonosporaceae</taxon>
        <taxon>Actinocatenispora</taxon>
    </lineage>
</organism>
<feature type="transmembrane region" description="Helical" evidence="7">
    <location>
        <begin position="86"/>
        <end position="109"/>
    </location>
</feature>
<dbReference type="GO" id="GO:0005886">
    <property type="term" value="C:plasma membrane"/>
    <property type="evidence" value="ECO:0007669"/>
    <property type="project" value="UniProtKB-SubCell"/>
</dbReference>
<keyword evidence="3" id="KW-1003">Cell membrane</keyword>
<dbReference type="Pfam" id="PF00528">
    <property type="entry name" value="BPD_transp_1"/>
    <property type="match status" value="1"/>
</dbReference>
<comment type="similarity">
    <text evidence="7">Belongs to the binding-protein-dependent transport system permease family.</text>
</comment>
<evidence type="ECO:0000256" key="7">
    <source>
        <dbReference type="RuleBase" id="RU363032"/>
    </source>
</evidence>
<evidence type="ECO:0000313" key="10">
    <source>
        <dbReference type="EMBL" id="GID09680.1"/>
    </source>
</evidence>
<feature type="transmembrane region" description="Helical" evidence="7">
    <location>
        <begin position="121"/>
        <end position="141"/>
    </location>
</feature>
<evidence type="ECO:0000256" key="5">
    <source>
        <dbReference type="ARBA" id="ARBA00022989"/>
    </source>
</evidence>
<sequence length="303" mass="33200">MVATLDRRAPAPVRTRRRSPMRRRQARTAFAFLAPALVFFALLFFYPLANEFVTSLFAGARADEFVGLGNYTRAFGDAQIRHAFAVTLQYGLGALVLSIVLGLVLAVILNQNLRGRAVFRGILLVPYLTSVAIVGLLWRNILDPQVGVLNRVLAAAGLPQQQWLTDHPLATLIGITVWQQTGYVTVLFLAGLQGIPHLYYEAAAVDGASVWRRFRHVTLPLLAPTTLFVSIIGVISSLQEFALPYLVTGGGPAGATDLFVFRVYQTSFAFRDFGYASALSYLLLIVILVLSVVQLKVGQRHAT</sequence>
<keyword evidence="11" id="KW-1185">Reference proteome</keyword>
<comment type="caution">
    <text evidence="10">The sequence shown here is derived from an EMBL/GenBank/DDBJ whole genome shotgun (WGS) entry which is preliminary data.</text>
</comment>
<proteinExistence type="inferred from homology"/>
<dbReference type="PANTHER" id="PTHR30193:SF37">
    <property type="entry name" value="INNER MEMBRANE ABC TRANSPORTER PERMEASE PROTEIN YCJO"/>
    <property type="match status" value="1"/>
</dbReference>
<feature type="domain" description="ABC transmembrane type-1" evidence="9">
    <location>
        <begin position="84"/>
        <end position="294"/>
    </location>
</feature>
<keyword evidence="6 7" id="KW-0472">Membrane</keyword>
<dbReference type="RefSeq" id="WP_203654643.1">
    <property type="nucleotide sequence ID" value="NZ_BAAAZM010000037.1"/>
</dbReference>
<dbReference type="InterPro" id="IPR000515">
    <property type="entry name" value="MetI-like"/>
</dbReference>
<gene>
    <name evidence="10" type="ORF">Aru02nite_05690</name>
</gene>